<sequence length="75" mass="8547">MLSMKECEALCDRLGIMVNGRFRCFGSIEQLKSKYGKGYTLTIKTKREAREDLQNMGRIKAFVISNLPGTQLKTE</sequence>
<dbReference type="Proteomes" id="UP000054359">
    <property type="component" value="Unassembled WGS sequence"/>
</dbReference>
<dbReference type="OrthoDB" id="6435757at2759"/>
<protein>
    <submittedName>
        <fullName evidence="1">ATP-binding cassette sub-family A member 3</fullName>
    </submittedName>
</protein>
<accession>A0A087V0K0</accession>
<dbReference type="GO" id="GO:0016020">
    <property type="term" value="C:membrane"/>
    <property type="evidence" value="ECO:0007669"/>
    <property type="project" value="InterPro"/>
</dbReference>
<dbReference type="GO" id="GO:0005319">
    <property type="term" value="F:lipid transporter activity"/>
    <property type="evidence" value="ECO:0007669"/>
    <property type="project" value="TreeGrafter"/>
</dbReference>
<feature type="non-terminal residue" evidence="1">
    <location>
        <position position="75"/>
    </location>
</feature>
<evidence type="ECO:0000313" key="2">
    <source>
        <dbReference type="Proteomes" id="UP000054359"/>
    </source>
</evidence>
<dbReference type="InterPro" id="IPR026082">
    <property type="entry name" value="ABCA"/>
</dbReference>
<dbReference type="EMBL" id="KL811759">
    <property type="protein sequence ID" value="KFM83139.1"/>
    <property type="molecule type" value="Genomic_DNA"/>
</dbReference>
<keyword evidence="1" id="KW-0067">ATP-binding</keyword>
<reference evidence="1 2" key="1">
    <citation type="submission" date="2013-11" db="EMBL/GenBank/DDBJ databases">
        <title>Genome sequencing of Stegodyphus mimosarum.</title>
        <authorList>
            <person name="Bechsgaard J."/>
        </authorList>
    </citation>
    <scope>NUCLEOTIDE SEQUENCE [LARGE SCALE GENOMIC DNA]</scope>
</reference>
<dbReference type="AlphaFoldDB" id="A0A087V0K0"/>
<dbReference type="PANTHER" id="PTHR19229">
    <property type="entry name" value="ATP-BINDING CASSETTE TRANSPORTER SUBFAMILY A ABCA"/>
    <property type="match status" value="1"/>
</dbReference>
<dbReference type="STRING" id="407821.A0A087V0K0"/>
<keyword evidence="2" id="KW-1185">Reference proteome</keyword>
<proteinExistence type="predicted"/>
<name>A0A087V0K0_STEMI</name>
<dbReference type="GO" id="GO:0140359">
    <property type="term" value="F:ABC-type transporter activity"/>
    <property type="evidence" value="ECO:0007669"/>
    <property type="project" value="InterPro"/>
</dbReference>
<organism evidence="1 2">
    <name type="scientific">Stegodyphus mimosarum</name>
    <name type="common">African social velvet spider</name>
    <dbReference type="NCBI Taxonomy" id="407821"/>
    <lineage>
        <taxon>Eukaryota</taxon>
        <taxon>Metazoa</taxon>
        <taxon>Ecdysozoa</taxon>
        <taxon>Arthropoda</taxon>
        <taxon>Chelicerata</taxon>
        <taxon>Arachnida</taxon>
        <taxon>Araneae</taxon>
        <taxon>Araneomorphae</taxon>
        <taxon>Entelegynae</taxon>
        <taxon>Eresoidea</taxon>
        <taxon>Eresidae</taxon>
        <taxon>Stegodyphus</taxon>
    </lineage>
</organism>
<dbReference type="PANTHER" id="PTHR19229:SF250">
    <property type="entry name" value="ABC TRANSPORTER DOMAIN-CONTAINING PROTEIN-RELATED"/>
    <property type="match status" value="1"/>
</dbReference>
<keyword evidence="1" id="KW-0547">Nucleotide-binding</keyword>
<gene>
    <name evidence="1" type="ORF">X975_01923</name>
</gene>
<evidence type="ECO:0000313" key="1">
    <source>
        <dbReference type="EMBL" id="KFM83139.1"/>
    </source>
</evidence>
<dbReference type="GO" id="GO:0005524">
    <property type="term" value="F:ATP binding"/>
    <property type="evidence" value="ECO:0007669"/>
    <property type="project" value="UniProtKB-KW"/>
</dbReference>